<sequence>MLVLISDKDVIGASAVSVSLKAAGLFSCGFRFTVNSHLCSCSNKECHIS</sequence>
<accession>A0A0A9DB29</accession>
<organism evidence="1">
    <name type="scientific">Arundo donax</name>
    <name type="common">Giant reed</name>
    <name type="synonym">Donax arundinaceus</name>
    <dbReference type="NCBI Taxonomy" id="35708"/>
    <lineage>
        <taxon>Eukaryota</taxon>
        <taxon>Viridiplantae</taxon>
        <taxon>Streptophyta</taxon>
        <taxon>Embryophyta</taxon>
        <taxon>Tracheophyta</taxon>
        <taxon>Spermatophyta</taxon>
        <taxon>Magnoliopsida</taxon>
        <taxon>Liliopsida</taxon>
        <taxon>Poales</taxon>
        <taxon>Poaceae</taxon>
        <taxon>PACMAD clade</taxon>
        <taxon>Arundinoideae</taxon>
        <taxon>Arundineae</taxon>
        <taxon>Arundo</taxon>
    </lineage>
</organism>
<reference evidence="1" key="2">
    <citation type="journal article" date="2015" name="Data Brief">
        <title>Shoot transcriptome of the giant reed, Arundo donax.</title>
        <authorList>
            <person name="Barrero R.A."/>
            <person name="Guerrero F.D."/>
            <person name="Moolhuijzen P."/>
            <person name="Goolsby J.A."/>
            <person name="Tidwell J."/>
            <person name="Bellgard S.E."/>
            <person name="Bellgard M.I."/>
        </authorList>
    </citation>
    <scope>NUCLEOTIDE SEQUENCE</scope>
    <source>
        <tissue evidence="1">Shoot tissue taken approximately 20 cm above the soil surface</tissue>
    </source>
</reference>
<dbReference type="AlphaFoldDB" id="A0A0A9DB29"/>
<protein>
    <submittedName>
        <fullName evidence="1">Uncharacterized protein</fullName>
    </submittedName>
</protein>
<evidence type="ECO:0000313" key="1">
    <source>
        <dbReference type="EMBL" id="JAD85784.1"/>
    </source>
</evidence>
<dbReference type="EMBL" id="GBRH01212111">
    <property type="protein sequence ID" value="JAD85784.1"/>
    <property type="molecule type" value="Transcribed_RNA"/>
</dbReference>
<reference evidence="1" key="1">
    <citation type="submission" date="2014-09" db="EMBL/GenBank/DDBJ databases">
        <authorList>
            <person name="Magalhaes I.L.F."/>
            <person name="Oliveira U."/>
            <person name="Santos F.R."/>
            <person name="Vidigal T.H.D.A."/>
            <person name="Brescovit A.D."/>
            <person name="Santos A.J."/>
        </authorList>
    </citation>
    <scope>NUCLEOTIDE SEQUENCE</scope>
    <source>
        <tissue evidence="1">Shoot tissue taken approximately 20 cm above the soil surface</tissue>
    </source>
</reference>
<proteinExistence type="predicted"/>
<name>A0A0A9DB29_ARUDO</name>